<dbReference type="AlphaFoldDB" id="C9LYC5"/>
<evidence type="ECO:0000313" key="2">
    <source>
        <dbReference type="Proteomes" id="UP000003505"/>
    </source>
</evidence>
<evidence type="ECO:0000313" key="1">
    <source>
        <dbReference type="EMBL" id="EEX76155.1"/>
    </source>
</evidence>
<dbReference type="Proteomes" id="UP000003505">
    <property type="component" value="Unassembled WGS sequence"/>
</dbReference>
<gene>
    <name evidence="1" type="ORF">SELSPUOL_02484</name>
</gene>
<reference evidence="1 2" key="1">
    <citation type="submission" date="2009-09" db="EMBL/GenBank/DDBJ databases">
        <authorList>
            <person name="Weinstock G."/>
            <person name="Sodergren E."/>
            <person name="Clifton S."/>
            <person name="Fulton L."/>
            <person name="Fulton B."/>
            <person name="Courtney L."/>
            <person name="Fronick C."/>
            <person name="Harrison M."/>
            <person name="Strong C."/>
            <person name="Farmer C."/>
            <person name="Delahaunty K."/>
            <person name="Markovic C."/>
            <person name="Hall O."/>
            <person name="Minx P."/>
            <person name="Tomlinson C."/>
            <person name="Mitreva M."/>
            <person name="Nelson J."/>
            <person name="Hou S."/>
            <person name="Wollam A."/>
            <person name="Pepin K.H."/>
            <person name="Johnson M."/>
            <person name="Bhonagiri V."/>
            <person name="Nash W.E."/>
            <person name="Warren W."/>
            <person name="Chinwalla A."/>
            <person name="Mardis E.R."/>
            <person name="Wilson R.K."/>
        </authorList>
    </citation>
    <scope>NUCLEOTIDE SEQUENCE [LARGE SCALE GENOMIC DNA]</scope>
    <source>
        <strain evidence="2">ATCC 35185 / DSM 20758 / VPI D19B-28</strain>
    </source>
</reference>
<dbReference type="EMBL" id="ACKP02000051">
    <property type="protein sequence ID" value="EEX76155.1"/>
    <property type="molecule type" value="Genomic_DNA"/>
</dbReference>
<organism evidence="1 2">
    <name type="scientific">Selenomonas sputigena (strain ATCC 35185 / DSM 20758 / CCUG 44933 / VPI D19B-28)</name>
    <dbReference type="NCBI Taxonomy" id="546271"/>
    <lineage>
        <taxon>Bacteria</taxon>
        <taxon>Bacillati</taxon>
        <taxon>Bacillota</taxon>
        <taxon>Negativicutes</taxon>
        <taxon>Selenomonadales</taxon>
        <taxon>Selenomonadaceae</taxon>
        <taxon>Selenomonas</taxon>
    </lineage>
</organism>
<accession>C9LYC5</accession>
<name>C9LYC5_SELS3</name>
<comment type="caution">
    <text evidence="1">The sequence shown here is derived from an EMBL/GenBank/DDBJ whole genome shotgun (WGS) entry which is preliminary data.</text>
</comment>
<protein>
    <submittedName>
        <fullName evidence="1">Uncharacterized protein</fullName>
    </submittedName>
</protein>
<proteinExistence type="predicted"/>
<sequence length="40" mass="4839">MTQRSAAIDNSRKRGNIMNIPYPFRKIFHYMYSKGEIHHE</sequence>